<dbReference type="OrthoDB" id="714084at2"/>
<organism evidence="1 2">
    <name type="scientific">Flavobacterium akiainvivens</name>
    <dbReference type="NCBI Taxonomy" id="1202724"/>
    <lineage>
        <taxon>Bacteria</taxon>
        <taxon>Pseudomonadati</taxon>
        <taxon>Bacteroidota</taxon>
        <taxon>Flavobacteriia</taxon>
        <taxon>Flavobacteriales</taxon>
        <taxon>Flavobacteriaceae</taxon>
        <taxon>Flavobacterium</taxon>
    </lineage>
</organism>
<proteinExistence type="predicted"/>
<accession>A0A0M8MAQ2</accession>
<dbReference type="Proteomes" id="UP000037755">
    <property type="component" value="Unassembled WGS sequence"/>
</dbReference>
<dbReference type="STRING" id="1202724.AM493_00735"/>
<reference evidence="1 2" key="1">
    <citation type="submission" date="2015-08" db="EMBL/GenBank/DDBJ databases">
        <title>Whole genome sequence of Flavobacterium akiainvivens IK-1T, from decaying Wikstroemia oahuensis, an endemic Hawaiian shrub.</title>
        <authorList>
            <person name="Wan X."/>
            <person name="Hou S."/>
            <person name="Saito J."/>
            <person name="Donachie S."/>
        </authorList>
    </citation>
    <scope>NUCLEOTIDE SEQUENCE [LARGE SCALE GENOMIC DNA]</scope>
    <source>
        <strain evidence="1 2">IK-1</strain>
    </source>
</reference>
<dbReference type="PATRIC" id="fig|1202724.3.peg.143"/>
<evidence type="ECO:0000313" key="2">
    <source>
        <dbReference type="Proteomes" id="UP000037755"/>
    </source>
</evidence>
<dbReference type="RefSeq" id="WP_054405766.1">
    <property type="nucleotide sequence ID" value="NZ_FOYA01000013.1"/>
</dbReference>
<dbReference type="EMBL" id="LIYD01000005">
    <property type="protein sequence ID" value="KOS04734.1"/>
    <property type="molecule type" value="Genomic_DNA"/>
</dbReference>
<comment type="caution">
    <text evidence="1">The sequence shown here is derived from an EMBL/GenBank/DDBJ whole genome shotgun (WGS) entry which is preliminary data.</text>
</comment>
<keyword evidence="2" id="KW-1185">Reference proteome</keyword>
<sequence length="184" mass="20731">MKNLLILLFAAGLLASCTTEKPSDDEIYDVVNHYISTDEDFLNGPKHGLKVFLREECRTPLSYKDSLNLKPDSLFTKDDIDYITIQDKDTIPFILKKDRLKVPYGTTLISHTAFKQLSDSEIYDKYGLIVIINIGKPLFSEDHKTAVITVSSWMGSRAGAGARCILKKDGKGWKVVKSELLWIS</sequence>
<protein>
    <submittedName>
        <fullName evidence="1">Uncharacterized protein</fullName>
    </submittedName>
</protein>
<dbReference type="AlphaFoldDB" id="A0A0M8MAQ2"/>
<name>A0A0M8MAQ2_9FLAO</name>
<gene>
    <name evidence="1" type="ORF">AM493_00735</name>
</gene>
<evidence type="ECO:0000313" key="1">
    <source>
        <dbReference type="EMBL" id="KOS04734.1"/>
    </source>
</evidence>
<dbReference type="PROSITE" id="PS51257">
    <property type="entry name" value="PROKAR_LIPOPROTEIN"/>
    <property type="match status" value="1"/>
</dbReference>